<evidence type="ECO:0000256" key="5">
    <source>
        <dbReference type="ARBA" id="ARBA00022982"/>
    </source>
</evidence>
<dbReference type="InterPro" id="IPR026902">
    <property type="entry name" value="RnfC_N"/>
</dbReference>
<dbReference type="InterPro" id="IPR017900">
    <property type="entry name" value="4Fe4S_Fe_S_CS"/>
</dbReference>
<dbReference type="EC" id="7.-.-.-" evidence="8"/>
<dbReference type="PANTHER" id="PTHR43034:SF2">
    <property type="entry name" value="ION-TRANSLOCATING OXIDOREDUCTASE COMPLEX SUBUNIT C"/>
    <property type="match status" value="1"/>
</dbReference>
<comment type="cofactor">
    <cofactor evidence="8">
        <name>[4Fe-4S] cluster</name>
        <dbReference type="ChEBI" id="CHEBI:49883"/>
    </cofactor>
    <text evidence="8">Binds 2 [4Fe-4S] clusters per subunit.</text>
</comment>
<evidence type="ECO:0000256" key="1">
    <source>
        <dbReference type="ARBA" id="ARBA00022448"/>
    </source>
</evidence>
<evidence type="ECO:0000256" key="4">
    <source>
        <dbReference type="ARBA" id="ARBA00022737"/>
    </source>
</evidence>
<dbReference type="GO" id="GO:0051539">
    <property type="term" value="F:4 iron, 4 sulfur cluster binding"/>
    <property type="evidence" value="ECO:0007669"/>
    <property type="project" value="UniProtKB-KW"/>
</dbReference>
<feature type="domain" description="4Fe-4S ferredoxin-type" evidence="9">
    <location>
        <begin position="401"/>
        <end position="430"/>
    </location>
</feature>
<feature type="binding site" evidence="8">
    <location>
        <position position="371"/>
    </location>
    <ligand>
        <name>[4Fe-4S] cluster</name>
        <dbReference type="ChEBI" id="CHEBI:49883"/>
        <label>1</label>
    </ligand>
</feature>
<dbReference type="GO" id="GO:0022900">
    <property type="term" value="P:electron transport chain"/>
    <property type="evidence" value="ECO:0007669"/>
    <property type="project" value="UniProtKB-UniRule"/>
</dbReference>
<proteinExistence type="inferred from homology"/>
<keyword evidence="4 8" id="KW-0677">Repeat</keyword>
<sequence>MAIKEVKKFPIGGIHLPEKKGLTSDQPIKIMPDPVEVAIPLSQHIGAPAEPIVKAGDKVKKGECIAELQGKISARVHSSINGTVKGIVERKMPGEGSYQCILIEKDKEEVELEKEEIDRKLLPEVETIRKRVEAAGIIGMGGAGFPTHVKLSPPPEMEIDTVIINGAECEPFLTVDHRLLLEEYEDLFRGLELIKKAVGAENGIIAIELNKKDAIEKLQQKAADWPGIEVQALDTRYPHGAEKHLIKAVLDREVPKGELPMAVNVVVNNVQTAVKIARAVDFEEAVIDRVLTVSGEALKTPSNLRVPIGTSVQDVVEFCGGPKDKEDYQIIVGGPMTGMNIDDWTIPVTKGTSGVVLITAEEYADSETRPCIRCGRCGEVCPMYLAPNRITAFINNDLLERSLEVGLMDCIECGACAYICPSKRPLVRWLKRGKAEHRANQK</sequence>
<reference evidence="10 11" key="1">
    <citation type="submission" date="2018-04" db="EMBL/GenBank/DDBJ databases">
        <title>Subsurface microbial communities from deep shales in Ohio and West Virginia, USA.</title>
        <authorList>
            <person name="Wrighton K."/>
        </authorList>
    </citation>
    <scope>NUCLEOTIDE SEQUENCE [LARGE SCALE GENOMIC DNA]</scope>
    <source>
        <strain evidence="10 11">WC1</strain>
    </source>
</reference>
<dbReference type="Pfam" id="PF13237">
    <property type="entry name" value="Fer4_10"/>
    <property type="match status" value="1"/>
</dbReference>
<keyword evidence="1 8" id="KW-0813">Transport</keyword>
<dbReference type="Gene3D" id="3.10.20.600">
    <property type="match status" value="1"/>
</dbReference>
<dbReference type="RefSeq" id="WP_108137497.1">
    <property type="nucleotide sequence ID" value="NZ_QAXS01000001.1"/>
</dbReference>
<dbReference type="GO" id="GO:0005886">
    <property type="term" value="C:plasma membrane"/>
    <property type="evidence" value="ECO:0007669"/>
    <property type="project" value="UniProtKB-SubCell"/>
</dbReference>
<dbReference type="Pfam" id="PF01512">
    <property type="entry name" value="Complex1_51K"/>
    <property type="match status" value="1"/>
</dbReference>
<dbReference type="EMBL" id="QAXS01000001">
    <property type="protein sequence ID" value="PTW03407.1"/>
    <property type="molecule type" value="Genomic_DNA"/>
</dbReference>
<keyword evidence="2 8" id="KW-0004">4Fe-4S</keyword>
<organism evidence="10 11">
    <name type="scientific">Halanaerobium saccharolyticum</name>
    <dbReference type="NCBI Taxonomy" id="43595"/>
    <lineage>
        <taxon>Bacteria</taxon>
        <taxon>Bacillati</taxon>
        <taxon>Bacillota</taxon>
        <taxon>Clostridia</taxon>
        <taxon>Halanaerobiales</taxon>
        <taxon>Halanaerobiaceae</taxon>
        <taxon>Halanaerobium</taxon>
    </lineage>
</organism>
<dbReference type="InterPro" id="IPR011538">
    <property type="entry name" value="Nuo51_FMN-bd"/>
</dbReference>
<dbReference type="InterPro" id="IPR017896">
    <property type="entry name" value="4Fe4S_Fe-S-bd"/>
</dbReference>
<dbReference type="Gene3D" id="3.30.70.20">
    <property type="match status" value="1"/>
</dbReference>
<comment type="subunit">
    <text evidence="8">The complex is composed of six subunits: RnfA, RnfB, RnfC, RnfD, RnfE and RnfG.</text>
</comment>
<dbReference type="AlphaFoldDB" id="A0A2T5RST3"/>
<evidence type="ECO:0000256" key="7">
    <source>
        <dbReference type="ARBA" id="ARBA00023014"/>
    </source>
</evidence>
<dbReference type="PROSITE" id="PS51379">
    <property type="entry name" value="4FE4S_FER_2"/>
    <property type="match status" value="2"/>
</dbReference>
<evidence type="ECO:0000259" key="9">
    <source>
        <dbReference type="PROSITE" id="PS51379"/>
    </source>
</evidence>
<dbReference type="OrthoDB" id="9767754at2"/>
<evidence type="ECO:0000256" key="3">
    <source>
        <dbReference type="ARBA" id="ARBA00022723"/>
    </source>
</evidence>
<dbReference type="GO" id="GO:0046872">
    <property type="term" value="F:metal ion binding"/>
    <property type="evidence" value="ECO:0007669"/>
    <property type="project" value="UniProtKB-KW"/>
</dbReference>
<dbReference type="NCBIfam" id="NF003454">
    <property type="entry name" value="PRK05035.1"/>
    <property type="match status" value="1"/>
</dbReference>
<keyword evidence="8" id="KW-1003">Cell membrane</keyword>
<dbReference type="PROSITE" id="PS00198">
    <property type="entry name" value="4FE4S_FER_1"/>
    <property type="match status" value="1"/>
</dbReference>
<keyword evidence="5 8" id="KW-0249">Electron transport</keyword>
<dbReference type="SUPFAM" id="SSF142019">
    <property type="entry name" value="Nqo1 FMN-binding domain-like"/>
    <property type="match status" value="1"/>
</dbReference>
<comment type="subcellular location">
    <subcellularLocation>
        <location evidence="8">Cell membrane</location>
        <topology evidence="8">Peripheral membrane protein</topology>
    </subcellularLocation>
</comment>
<keyword evidence="3 8" id="KW-0479">Metal-binding</keyword>
<feature type="binding site" evidence="8">
    <location>
        <position position="410"/>
    </location>
    <ligand>
        <name>[4Fe-4S] cluster</name>
        <dbReference type="ChEBI" id="CHEBI:49883"/>
        <label>2</label>
    </ligand>
</feature>
<dbReference type="Proteomes" id="UP000244089">
    <property type="component" value="Unassembled WGS sequence"/>
</dbReference>
<dbReference type="InterPro" id="IPR019554">
    <property type="entry name" value="Soluble_ligand-bd"/>
</dbReference>
<dbReference type="InterPro" id="IPR037225">
    <property type="entry name" value="Nuo51_FMN-bd_sf"/>
</dbReference>
<comment type="caution">
    <text evidence="10">The sequence shown here is derived from an EMBL/GenBank/DDBJ whole genome shotgun (WGS) entry which is preliminary data.</text>
</comment>
<feature type="binding site" evidence="8">
    <location>
        <position position="413"/>
    </location>
    <ligand>
        <name>[4Fe-4S] cluster</name>
        <dbReference type="ChEBI" id="CHEBI:49883"/>
        <label>2</label>
    </ligand>
</feature>
<evidence type="ECO:0000256" key="2">
    <source>
        <dbReference type="ARBA" id="ARBA00022485"/>
    </source>
</evidence>
<comment type="similarity">
    <text evidence="8">Belongs to the 4Fe4S bacterial-type ferredoxin family. RnfC subfamily.</text>
</comment>
<evidence type="ECO:0000313" key="11">
    <source>
        <dbReference type="Proteomes" id="UP000244089"/>
    </source>
</evidence>
<keyword evidence="8" id="KW-1278">Translocase</keyword>
<dbReference type="Pfam" id="PF13375">
    <property type="entry name" value="RnfC_N"/>
    <property type="match status" value="1"/>
</dbReference>
<name>A0A2T5RST3_9FIRM</name>
<dbReference type="NCBIfam" id="TIGR01945">
    <property type="entry name" value="rnfC"/>
    <property type="match status" value="1"/>
</dbReference>
<dbReference type="Gene3D" id="3.40.50.11540">
    <property type="entry name" value="NADH-ubiquinone oxidoreductase 51kDa subunit"/>
    <property type="match status" value="1"/>
</dbReference>
<keyword evidence="6 8" id="KW-0408">Iron</keyword>
<evidence type="ECO:0000313" key="10">
    <source>
        <dbReference type="EMBL" id="PTW03407.1"/>
    </source>
</evidence>
<dbReference type="InterPro" id="IPR010208">
    <property type="entry name" value="Ion_transpt_RnfC/RsxC"/>
</dbReference>
<evidence type="ECO:0000256" key="6">
    <source>
        <dbReference type="ARBA" id="ARBA00023004"/>
    </source>
</evidence>
<dbReference type="PANTHER" id="PTHR43034">
    <property type="entry name" value="ION-TRANSLOCATING OXIDOREDUCTASE COMPLEX SUBUNIT C"/>
    <property type="match status" value="1"/>
</dbReference>
<keyword evidence="7 8" id="KW-0411">Iron-sulfur</keyword>
<dbReference type="SUPFAM" id="SSF46548">
    <property type="entry name" value="alpha-helical ferredoxin"/>
    <property type="match status" value="1"/>
</dbReference>
<feature type="binding site" evidence="8">
    <location>
        <position position="374"/>
    </location>
    <ligand>
        <name>[4Fe-4S] cluster</name>
        <dbReference type="ChEBI" id="CHEBI:49883"/>
        <label>1</label>
    </ligand>
</feature>
<feature type="domain" description="4Fe-4S ferredoxin-type" evidence="9">
    <location>
        <begin position="360"/>
        <end position="392"/>
    </location>
</feature>
<feature type="binding site" evidence="8">
    <location>
        <position position="420"/>
    </location>
    <ligand>
        <name>[4Fe-4S] cluster</name>
        <dbReference type="ChEBI" id="CHEBI:49883"/>
        <label>1</label>
    </ligand>
</feature>
<feature type="binding site" evidence="8">
    <location>
        <position position="381"/>
    </location>
    <ligand>
        <name>[4Fe-4S] cluster</name>
        <dbReference type="ChEBI" id="CHEBI:49883"/>
        <label>2</label>
    </ligand>
</feature>
<comment type="function">
    <text evidence="8">Part of a membrane-bound complex that couples electron transfer with translocation of ions across the membrane.</text>
</comment>
<dbReference type="HAMAP" id="MF_00461">
    <property type="entry name" value="RsxC_RnfC"/>
    <property type="match status" value="1"/>
</dbReference>
<feature type="binding site" evidence="8">
    <location>
        <position position="416"/>
    </location>
    <ligand>
        <name>[4Fe-4S] cluster</name>
        <dbReference type="ChEBI" id="CHEBI:49883"/>
        <label>2</label>
    </ligand>
</feature>
<dbReference type="Pfam" id="PF10531">
    <property type="entry name" value="SLBB"/>
    <property type="match status" value="1"/>
</dbReference>
<keyword evidence="8" id="KW-0472">Membrane</keyword>
<feature type="binding site" evidence="8">
    <location>
        <position position="377"/>
    </location>
    <ligand>
        <name>[4Fe-4S] cluster</name>
        <dbReference type="ChEBI" id="CHEBI:49883"/>
        <label>1</label>
    </ligand>
</feature>
<evidence type="ECO:0000256" key="8">
    <source>
        <dbReference type="HAMAP-Rule" id="MF_00461"/>
    </source>
</evidence>
<protein>
    <recommendedName>
        <fullName evidence="8">Ion-translocating oxidoreductase complex subunit C</fullName>
        <ecNumber evidence="8">7.-.-.-</ecNumber>
    </recommendedName>
    <alternativeName>
        <fullName evidence="8">Rnf electron transport complex subunit C</fullName>
    </alternativeName>
</protein>
<gene>
    <name evidence="8" type="primary">rnfC</name>
    <name evidence="10" type="ORF">C8C76_10142</name>
</gene>
<dbReference type="GO" id="GO:0009055">
    <property type="term" value="F:electron transfer activity"/>
    <property type="evidence" value="ECO:0007669"/>
    <property type="project" value="InterPro"/>
</dbReference>
<accession>A0A2T5RST3</accession>